<keyword evidence="9" id="KW-1185">Reference proteome</keyword>
<evidence type="ECO:0000256" key="6">
    <source>
        <dbReference type="ARBA" id="ARBA00022833"/>
    </source>
</evidence>
<evidence type="ECO:0000256" key="2">
    <source>
        <dbReference type="ARBA" id="ARBA00006676"/>
    </source>
</evidence>
<dbReference type="InterPro" id="IPR032466">
    <property type="entry name" value="Metal_Hydrolase"/>
</dbReference>
<protein>
    <recommendedName>
        <fullName evidence="3">adenosine deaminase</fullName>
        <ecNumber evidence="3">3.5.4.4</ecNumber>
    </recommendedName>
</protein>
<comment type="similarity">
    <text evidence="2">Belongs to the metallo-dependent hydrolases superfamily. Adenosine and AMP deaminases family.</text>
</comment>
<accession>A0ABY3C6L1</accession>
<dbReference type="PANTHER" id="PTHR11409">
    <property type="entry name" value="ADENOSINE DEAMINASE"/>
    <property type="match status" value="1"/>
</dbReference>
<comment type="cofactor">
    <cofactor evidence="1">
        <name>Zn(2+)</name>
        <dbReference type="ChEBI" id="CHEBI:29105"/>
    </cofactor>
</comment>
<dbReference type="Pfam" id="PF00962">
    <property type="entry name" value="A_deaminase"/>
    <property type="match status" value="1"/>
</dbReference>
<dbReference type="RefSeq" id="WP_127027760.1">
    <property type="nucleotide sequence ID" value="NZ_RYFG02000114.1"/>
</dbReference>
<dbReference type="EMBL" id="RYFG02000114">
    <property type="protein sequence ID" value="TRW91226.1"/>
    <property type="molecule type" value="Genomic_DNA"/>
</dbReference>
<sequence>MTTQPPSRTVKLLLLTYIFLLTGCSKNLDIAPAAEKIANQPPVTSNAAATSNYYNELIAGTTPKIADLTLFTNMLPKGGDLHHHYSGAIYAETYLDWLDKTQSCICSGNECKSKTDPEPIPKFGIVKNPPSGTCISAQELRTNKKYTAFYRDLLKRWSDKDFGNHVHEQNAPDQQFFDTFAFFGPVSDYSYREGLQSLKERAVAENVLYLETMLKSAPTLENPDLAKKLNALNANSADRQVEEALSLYFDFMAASADAKAAIDKYVGAHQEAVAGIDGAGFKLRFQAYVSRNSSPAKVFSGLYSSFSAAKQNSLIVGVNMVGPENGYVAMRDYSLHMKMLRFLRQRFPEVKLALHAGELVLGMVPPEGLKHHINEAVQVAGADRIGHGVDITHESNAYELLTAMKQRNAAVEINLSSNAFILGVKDEVHPLQLYRQYAVPFVIATDDAGVSRNNLSHEYLLFASRYKPSYGELKTVVYNSIHHSFLNEDQKREEFRELDRRFAAFEEKISTMARSRKTYTAVAGPGI</sequence>
<keyword evidence="6" id="KW-0862">Zinc</keyword>
<evidence type="ECO:0000313" key="8">
    <source>
        <dbReference type="EMBL" id="TRW91226.1"/>
    </source>
</evidence>
<proteinExistence type="inferred from homology"/>
<feature type="domain" description="Adenosine deaminase" evidence="7">
    <location>
        <begin position="275"/>
        <end position="495"/>
    </location>
</feature>
<dbReference type="Proteomes" id="UP000733744">
    <property type="component" value="Unassembled WGS sequence"/>
</dbReference>
<dbReference type="Gene3D" id="3.20.20.140">
    <property type="entry name" value="Metal-dependent hydrolases"/>
    <property type="match status" value="1"/>
</dbReference>
<evidence type="ECO:0000256" key="1">
    <source>
        <dbReference type="ARBA" id="ARBA00001947"/>
    </source>
</evidence>
<evidence type="ECO:0000313" key="9">
    <source>
        <dbReference type="Proteomes" id="UP000733744"/>
    </source>
</evidence>
<evidence type="ECO:0000256" key="3">
    <source>
        <dbReference type="ARBA" id="ARBA00012784"/>
    </source>
</evidence>
<keyword evidence="5" id="KW-0378">Hydrolase</keyword>
<dbReference type="SUPFAM" id="SSF51556">
    <property type="entry name" value="Metallo-dependent hydrolases"/>
    <property type="match status" value="1"/>
</dbReference>
<dbReference type="EC" id="3.5.4.4" evidence="3"/>
<name>A0ABY3C6L1_9GAMM</name>
<evidence type="ECO:0000256" key="4">
    <source>
        <dbReference type="ARBA" id="ARBA00022723"/>
    </source>
</evidence>
<dbReference type="PANTHER" id="PTHR11409:SF43">
    <property type="entry name" value="ADENOSINE DEAMINASE"/>
    <property type="match status" value="1"/>
</dbReference>
<reference evidence="8 9" key="1">
    <citation type="journal article" date="2019" name="Antonie Van Leeuwenhoek">
        <title>Description of 'Ca. Methylobacter oryzae' KRF1, a novel species from the environmentally important Methylobacter clade 2.</title>
        <authorList>
            <person name="Khatri K."/>
            <person name="Mohite J.A."/>
            <person name="Pandit P.S."/>
            <person name="Bahulikar R."/>
            <person name="Rahalkar M.C."/>
        </authorList>
    </citation>
    <scope>NUCLEOTIDE SEQUENCE [LARGE SCALE GENOMIC DNA]</scope>
    <source>
        <strain evidence="8 9">KRF1</strain>
    </source>
</reference>
<keyword evidence="4" id="KW-0479">Metal-binding</keyword>
<comment type="caution">
    <text evidence="8">The sequence shown here is derived from an EMBL/GenBank/DDBJ whole genome shotgun (WGS) entry which is preliminary data.</text>
</comment>
<dbReference type="InterPro" id="IPR006330">
    <property type="entry name" value="Ado/ade_deaminase"/>
</dbReference>
<evidence type="ECO:0000256" key="5">
    <source>
        <dbReference type="ARBA" id="ARBA00022801"/>
    </source>
</evidence>
<evidence type="ECO:0000259" key="7">
    <source>
        <dbReference type="Pfam" id="PF00962"/>
    </source>
</evidence>
<gene>
    <name evidence="8" type="ORF">EKO24_017585</name>
</gene>
<organism evidence="8 9">
    <name type="scientific">Candidatus Methylobacter oryzae</name>
    <dbReference type="NCBI Taxonomy" id="2497749"/>
    <lineage>
        <taxon>Bacteria</taxon>
        <taxon>Pseudomonadati</taxon>
        <taxon>Pseudomonadota</taxon>
        <taxon>Gammaproteobacteria</taxon>
        <taxon>Methylococcales</taxon>
        <taxon>Methylococcaceae</taxon>
        <taxon>Methylobacter</taxon>
    </lineage>
</organism>
<dbReference type="InterPro" id="IPR001365">
    <property type="entry name" value="A_deaminase_dom"/>
</dbReference>